<comment type="subunit">
    <text evidence="3">Homotetramer.</text>
</comment>
<dbReference type="RefSeq" id="WP_088652541.1">
    <property type="nucleotide sequence ID" value="NZ_AQQR01000022.1"/>
</dbReference>
<dbReference type="InterPro" id="IPR006680">
    <property type="entry name" value="Amidohydro-rel"/>
</dbReference>
<accession>A0A225NFH7</accession>
<dbReference type="PANTHER" id="PTHR43668">
    <property type="entry name" value="ALLANTOINASE"/>
    <property type="match status" value="1"/>
</dbReference>
<dbReference type="SUPFAM" id="SSF51338">
    <property type="entry name" value="Composite domain of metallo-dependent hydrolases"/>
    <property type="match status" value="1"/>
</dbReference>
<gene>
    <name evidence="8" type="ORF">ATO3_24595</name>
</gene>
<dbReference type="InterPro" id="IPR050138">
    <property type="entry name" value="DHOase/Allantoinase_Hydrolase"/>
</dbReference>
<dbReference type="FunFam" id="3.20.20.140:FF:000174">
    <property type="entry name" value="Dihydropyrimidinase-related protein 2"/>
    <property type="match status" value="1"/>
</dbReference>
<dbReference type="OrthoDB" id="9775759at2"/>
<reference evidence="8 9" key="1">
    <citation type="submission" date="2013-04" db="EMBL/GenBank/DDBJ databases">
        <title>Oceanicola sp. 22II1-22F33 Genome Sequencing.</title>
        <authorList>
            <person name="Lai Q."/>
            <person name="Li G."/>
            <person name="Shao Z."/>
        </authorList>
    </citation>
    <scope>NUCLEOTIDE SEQUENCE [LARGE SCALE GENOMIC DNA]</scope>
    <source>
        <strain evidence="8 9">22II1-22F33</strain>
    </source>
</reference>
<evidence type="ECO:0000256" key="5">
    <source>
        <dbReference type="ARBA" id="ARBA00022801"/>
    </source>
</evidence>
<evidence type="ECO:0000256" key="4">
    <source>
        <dbReference type="ARBA" id="ARBA00022723"/>
    </source>
</evidence>
<dbReference type="GO" id="GO:0004038">
    <property type="term" value="F:allantoinase activity"/>
    <property type="evidence" value="ECO:0007669"/>
    <property type="project" value="InterPro"/>
</dbReference>
<dbReference type="InterPro" id="IPR017593">
    <property type="entry name" value="Allantoinase"/>
</dbReference>
<evidence type="ECO:0000313" key="8">
    <source>
        <dbReference type="EMBL" id="OWU68357.1"/>
    </source>
</evidence>
<name>A0A225NFH7_9RHOB</name>
<dbReference type="AlphaFoldDB" id="A0A225NFH7"/>
<dbReference type="GO" id="GO:0000256">
    <property type="term" value="P:allantoin catabolic process"/>
    <property type="evidence" value="ECO:0007669"/>
    <property type="project" value="InterPro"/>
</dbReference>
<dbReference type="PANTHER" id="PTHR43668:SF4">
    <property type="entry name" value="ALLANTOINASE"/>
    <property type="match status" value="1"/>
</dbReference>
<dbReference type="NCBIfam" id="TIGR03178">
    <property type="entry name" value="allantoinase"/>
    <property type="match status" value="1"/>
</dbReference>
<organism evidence="8 9">
    <name type="scientific">Marinibacterium profundimaris</name>
    <dbReference type="NCBI Taxonomy" id="1679460"/>
    <lineage>
        <taxon>Bacteria</taxon>
        <taxon>Pseudomonadati</taxon>
        <taxon>Pseudomonadota</taxon>
        <taxon>Alphaproteobacteria</taxon>
        <taxon>Rhodobacterales</taxon>
        <taxon>Paracoccaceae</taxon>
        <taxon>Marinibacterium</taxon>
    </lineage>
</organism>
<comment type="caution">
    <text evidence="8">The sequence shown here is derived from an EMBL/GenBank/DDBJ whole genome shotgun (WGS) entry which is preliminary data.</text>
</comment>
<dbReference type="SUPFAM" id="SSF51556">
    <property type="entry name" value="Metallo-dependent hydrolases"/>
    <property type="match status" value="1"/>
</dbReference>
<proteinExistence type="inferred from homology"/>
<dbReference type="GO" id="GO:0008270">
    <property type="term" value="F:zinc ion binding"/>
    <property type="evidence" value="ECO:0007669"/>
    <property type="project" value="InterPro"/>
</dbReference>
<comment type="cofactor">
    <cofactor evidence="1">
        <name>Zn(2+)</name>
        <dbReference type="ChEBI" id="CHEBI:29105"/>
    </cofactor>
</comment>
<dbReference type="Proteomes" id="UP000215377">
    <property type="component" value="Unassembled WGS sequence"/>
</dbReference>
<dbReference type="EMBL" id="AQQR01000022">
    <property type="protein sequence ID" value="OWU68357.1"/>
    <property type="molecule type" value="Genomic_DNA"/>
</dbReference>
<dbReference type="Gene3D" id="3.20.20.140">
    <property type="entry name" value="Metal-dependent hydrolases"/>
    <property type="match status" value="1"/>
</dbReference>
<evidence type="ECO:0000256" key="6">
    <source>
        <dbReference type="ARBA" id="ARBA00022833"/>
    </source>
</evidence>
<evidence type="ECO:0000256" key="3">
    <source>
        <dbReference type="ARBA" id="ARBA00011881"/>
    </source>
</evidence>
<dbReference type="GO" id="GO:0006145">
    <property type="term" value="P:purine nucleobase catabolic process"/>
    <property type="evidence" value="ECO:0007669"/>
    <property type="project" value="TreeGrafter"/>
</dbReference>
<dbReference type="Pfam" id="PF01979">
    <property type="entry name" value="Amidohydro_1"/>
    <property type="match status" value="1"/>
</dbReference>
<dbReference type="InterPro" id="IPR032466">
    <property type="entry name" value="Metal_Hydrolase"/>
</dbReference>
<dbReference type="GO" id="GO:0050897">
    <property type="term" value="F:cobalt ion binding"/>
    <property type="evidence" value="ECO:0007669"/>
    <property type="project" value="InterPro"/>
</dbReference>
<keyword evidence="6" id="KW-0862">Zinc</keyword>
<sequence>MTDGILIRGGTIVTPEAVYEADITVRDGVIAAIGRDLPADPDSAVFDATGLHILPGMIDPHSHLWEPGFISDDDFRDSTASAVAGGVTTIIEMPLTTPEVLDLEIFRQKAELGRRTSHTDFALHGGVRPSNLGDLEAMWDAGATAFKIFTCDTGCAMHGVIDDADLRDALATIAGFGGIATFHAENDELLIANRKRLDAVGRTDNAAFNEWRDETVELEAINRILFYAGRTGARVNIVHVTSPAGVALVQRARSEGIDATAETCPHYLYLTDQDIETRGAWVTCSPPMRGPDARDAMRRLVADGTIMTVGSDHGPVDPELKRRGGNNVFAGQPGMPANETMAPLMLDLVARGELTLGRLAEVMSEAPARLYGLYPRKGAIRGGSDGDFTLVDLNATWTIRGAELVGRAGWTPYEDETVTGRVAATIIRGRIAARDGRPVAEPGQAAFIPRIGASNAL</sequence>
<comment type="similarity">
    <text evidence="2">Belongs to the metallo-dependent hydrolases superfamily. Hydantoinase/dihydropyrimidinase family.</text>
</comment>
<evidence type="ECO:0000256" key="2">
    <source>
        <dbReference type="ARBA" id="ARBA00008829"/>
    </source>
</evidence>
<keyword evidence="4" id="KW-0479">Metal-binding</keyword>
<keyword evidence="9" id="KW-1185">Reference proteome</keyword>
<dbReference type="Gene3D" id="2.30.40.10">
    <property type="entry name" value="Urease, subunit C, domain 1"/>
    <property type="match status" value="1"/>
</dbReference>
<evidence type="ECO:0000256" key="1">
    <source>
        <dbReference type="ARBA" id="ARBA00001947"/>
    </source>
</evidence>
<dbReference type="GO" id="GO:0005737">
    <property type="term" value="C:cytoplasm"/>
    <property type="evidence" value="ECO:0007669"/>
    <property type="project" value="TreeGrafter"/>
</dbReference>
<dbReference type="InterPro" id="IPR011059">
    <property type="entry name" value="Metal-dep_hydrolase_composite"/>
</dbReference>
<protein>
    <recommendedName>
        <fullName evidence="7">Amidohydrolase-related domain-containing protein</fullName>
    </recommendedName>
</protein>
<evidence type="ECO:0000259" key="7">
    <source>
        <dbReference type="Pfam" id="PF01979"/>
    </source>
</evidence>
<evidence type="ECO:0000313" key="9">
    <source>
        <dbReference type="Proteomes" id="UP000215377"/>
    </source>
</evidence>
<feature type="domain" description="Amidohydrolase-related" evidence="7">
    <location>
        <begin position="53"/>
        <end position="431"/>
    </location>
</feature>
<keyword evidence="5" id="KW-0378">Hydrolase</keyword>